<dbReference type="InterPro" id="IPR027417">
    <property type="entry name" value="P-loop_NTPase"/>
</dbReference>
<proteinExistence type="predicted"/>
<feature type="domain" description="Mg chelatase-related protein C-terminal" evidence="1">
    <location>
        <begin position="1"/>
        <end position="86"/>
    </location>
</feature>
<dbReference type="GO" id="GO:0006508">
    <property type="term" value="P:proteolysis"/>
    <property type="evidence" value="ECO:0007669"/>
    <property type="project" value="UniProtKB-KW"/>
</dbReference>
<keyword evidence="2" id="KW-0645">Protease</keyword>
<keyword evidence="3" id="KW-1185">Reference proteome</keyword>
<evidence type="ECO:0000313" key="2">
    <source>
        <dbReference type="EMBL" id="TZF89732.1"/>
    </source>
</evidence>
<sequence>RARVERARALQTARCGAPNARLTPSQTFALCRLEPRDQSLLEQAVERLQLSARSMVRILRTARTIADLAGEPDIGTAHLAEAIGYRALDRQRESEPAGVT</sequence>
<accession>A0A5D8Z6K4</accession>
<dbReference type="Pfam" id="PF13335">
    <property type="entry name" value="Mg_chelatase_C"/>
    <property type="match status" value="1"/>
</dbReference>
<comment type="caution">
    <text evidence="2">The sequence shown here is derived from an EMBL/GenBank/DDBJ whole genome shotgun (WGS) entry which is preliminary data.</text>
</comment>
<evidence type="ECO:0000259" key="1">
    <source>
        <dbReference type="Pfam" id="PF13335"/>
    </source>
</evidence>
<name>A0A5D8Z6K4_9GAMM</name>
<feature type="non-terminal residue" evidence="2">
    <location>
        <position position="1"/>
    </location>
</feature>
<reference evidence="2 3" key="1">
    <citation type="submission" date="2019-08" db="EMBL/GenBank/DDBJ databases">
        <title>Draft genome sequence of Lysobacter sp. UKS-15.</title>
        <authorList>
            <person name="Im W.-T."/>
        </authorList>
    </citation>
    <scope>NUCLEOTIDE SEQUENCE [LARGE SCALE GENOMIC DNA]</scope>
    <source>
        <strain evidence="2 3">UKS-15</strain>
    </source>
</reference>
<gene>
    <name evidence="2" type="ORF">FW784_08055</name>
</gene>
<dbReference type="Proteomes" id="UP000323164">
    <property type="component" value="Unassembled WGS sequence"/>
</dbReference>
<organism evidence="2 3">
    <name type="scientific">Cognatilysobacter lacus</name>
    <dbReference type="NCBI Taxonomy" id="1643323"/>
    <lineage>
        <taxon>Bacteria</taxon>
        <taxon>Pseudomonadati</taxon>
        <taxon>Pseudomonadota</taxon>
        <taxon>Gammaproteobacteria</taxon>
        <taxon>Lysobacterales</taxon>
        <taxon>Lysobacteraceae</taxon>
        <taxon>Cognatilysobacter</taxon>
    </lineage>
</organism>
<evidence type="ECO:0000313" key="3">
    <source>
        <dbReference type="Proteomes" id="UP000323164"/>
    </source>
</evidence>
<dbReference type="GO" id="GO:0008233">
    <property type="term" value="F:peptidase activity"/>
    <property type="evidence" value="ECO:0007669"/>
    <property type="project" value="UniProtKB-KW"/>
</dbReference>
<dbReference type="InterPro" id="IPR025158">
    <property type="entry name" value="Mg_chelat-rel_C"/>
</dbReference>
<dbReference type="AlphaFoldDB" id="A0A5D8Z6K4"/>
<protein>
    <submittedName>
        <fullName evidence="2">ATP-dependent protease</fullName>
    </submittedName>
</protein>
<keyword evidence="2" id="KW-0378">Hydrolase</keyword>
<dbReference type="EMBL" id="VTRV01000073">
    <property type="protein sequence ID" value="TZF89732.1"/>
    <property type="molecule type" value="Genomic_DNA"/>
</dbReference>
<dbReference type="Gene3D" id="3.40.50.300">
    <property type="entry name" value="P-loop containing nucleotide triphosphate hydrolases"/>
    <property type="match status" value="1"/>
</dbReference>